<protein>
    <submittedName>
        <fullName evidence="1">Uncharacterized protein</fullName>
    </submittedName>
</protein>
<dbReference type="RefSeq" id="WP_093143795.1">
    <property type="nucleotide sequence ID" value="NZ_FOXF01000074.1"/>
</dbReference>
<evidence type="ECO:0000313" key="1">
    <source>
        <dbReference type="EMBL" id="SFP76772.1"/>
    </source>
</evidence>
<organism evidence="1 2">
    <name type="scientific">Ruminobacter amylophilus</name>
    <dbReference type="NCBI Taxonomy" id="867"/>
    <lineage>
        <taxon>Bacteria</taxon>
        <taxon>Pseudomonadati</taxon>
        <taxon>Pseudomonadota</taxon>
        <taxon>Gammaproteobacteria</taxon>
        <taxon>Aeromonadales</taxon>
        <taxon>Succinivibrionaceae</taxon>
        <taxon>Ruminobacter</taxon>
    </lineage>
</organism>
<proteinExistence type="predicted"/>
<gene>
    <name evidence="1" type="ORF">SAMN02910344_02261</name>
</gene>
<accession>A0A662ZK69</accession>
<dbReference type="Proteomes" id="UP000243745">
    <property type="component" value="Unassembled WGS sequence"/>
</dbReference>
<evidence type="ECO:0000313" key="2">
    <source>
        <dbReference type="Proteomes" id="UP000243745"/>
    </source>
</evidence>
<dbReference type="EMBL" id="FOXF01000074">
    <property type="protein sequence ID" value="SFP76772.1"/>
    <property type="molecule type" value="Genomic_DNA"/>
</dbReference>
<name>A0A662ZK69_9GAMM</name>
<dbReference type="OrthoDB" id="9793302at2"/>
<dbReference type="AlphaFoldDB" id="A0A662ZK69"/>
<keyword evidence="2" id="KW-1185">Reference proteome</keyword>
<reference evidence="1 2" key="1">
    <citation type="submission" date="2016-10" db="EMBL/GenBank/DDBJ databases">
        <authorList>
            <person name="Varghese N."/>
            <person name="Submissions S."/>
        </authorList>
    </citation>
    <scope>NUCLEOTIDE SEQUENCE [LARGE SCALE GENOMIC DNA]</scope>
    <source>
        <strain evidence="1 2">DSM 1361</strain>
    </source>
</reference>
<sequence length="63" mass="7236">MTDEKCQKYVSSDSDYCRKGHKKKTVNTGNAVESLNTSYLKLNYRRSVSACDLALLEDLFFHI</sequence>